<keyword evidence="2" id="KW-1185">Reference proteome</keyword>
<organism evidence="1 2">
    <name type="scientific">Rhodothalassium salexigens DSM 2132</name>
    <dbReference type="NCBI Taxonomy" id="1188247"/>
    <lineage>
        <taxon>Bacteria</taxon>
        <taxon>Pseudomonadati</taxon>
        <taxon>Pseudomonadota</taxon>
        <taxon>Alphaproteobacteria</taxon>
        <taxon>Rhodothalassiales</taxon>
        <taxon>Rhodothalassiaceae</taxon>
        <taxon>Rhodothalassium</taxon>
    </lineage>
</organism>
<dbReference type="Proteomes" id="UP000295399">
    <property type="component" value="Unassembled WGS sequence"/>
</dbReference>
<dbReference type="OrthoDB" id="839663at2"/>
<dbReference type="EMBL" id="SLXO01000020">
    <property type="protein sequence ID" value="TCP29511.1"/>
    <property type="molecule type" value="Genomic_DNA"/>
</dbReference>
<evidence type="ECO:0000313" key="1">
    <source>
        <dbReference type="EMBL" id="TCP29511.1"/>
    </source>
</evidence>
<dbReference type="Gene3D" id="3.10.450.530">
    <property type="entry name" value="Ribonuclease toxin, BrnT, of type II toxin-antitoxin system"/>
    <property type="match status" value="1"/>
</dbReference>
<gene>
    <name evidence="1" type="ORF">EV659_12016</name>
</gene>
<proteinExistence type="predicted"/>
<name>A0A4R2P6A2_RHOSA</name>
<reference evidence="1 2" key="1">
    <citation type="submission" date="2019-03" db="EMBL/GenBank/DDBJ databases">
        <title>Genomic Encyclopedia of Type Strains, Phase IV (KMG-IV): sequencing the most valuable type-strain genomes for metagenomic binning, comparative biology and taxonomic classification.</title>
        <authorList>
            <person name="Goeker M."/>
        </authorList>
    </citation>
    <scope>NUCLEOTIDE SEQUENCE [LARGE SCALE GENOMIC DNA]</scope>
    <source>
        <strain evidence="1 2">DSM 2132</strain>
    </source>
</reference>
<dbReference type="AlphaFoldDB" id="A0A4R2P6A2"/>
<dbReference type="InParanoid" id="A0A4R2P6A2"/>
<dbReference type="InterPro" id="IPR007460">
    <property type="entry name" value="BrnT_toxin"/>
</dbReference>
<accession>A0A4R2P6A2</accession>
<protein>
    <submittedName>
        <fullName evidence="1">Uncharacterized protein</fullName>
    </submittedName>
</protein>
<dbReference type="RefSeq" id="WP_132709614.1">
    <property type="nucleotide sequence ID" value="NZ_NRRX01000129.1"/>
</dbReference>
<dbReference type="Pfam" id="PF04365">
    <property type="entry name" value="BrnT_toxin"/>
    <property type="match status" value="1"/>
</dbReference>
<dbReference type="InterPro" id="IPR038573">
    <property type="entry name" value="BrnT_sf"/>
</dbReference>
<sequence>MSGPPSYDWDDAKSAARRARSGHGFDLVEWFDWDSALIVRDQRRDYGEQRYRAFGLIDGRLFCLVFTPRGDRLRVISLRRANARERQAYDRAKDPT</sequence>
<evidence type="ECO:0000313" key="2">
    <source>
        <dbReference type="Proteomes" id="UP000295399"/>
    </source>
</evidence>
<comment type="caution">
    <text evidence="1">The sequence shown here is derived from an EMBL/GenBank/DDBJ whole genome shotgun (WGS) entry which is preliminary data.</text>
</comment>